<accession>W4LF68</accession>
<dbReference type="HOGENOM" id="CLU_014330_3_2_7"/>
<dbReference type="InterPro" id="IPR029351">
    <property type="entry name" value="GAD_dom"/>
</dbReference>
<dbReference type="InterPro" id="IPR012340">
    <property type="entry name" value="NA-bd_OB-fold"/>
</dbReference>
<dbReference type="InterPro" id="IPR004364">
    <property type="entry name" value="Aa-tRNA-synt_II"/>
</dbReference>
<sequence>MGAEPRIGKRTHYCGELTKTSEHADVAVMGWVQRVRDHGGLVFIDVRDRTGIVQVVCDPNRDADAHALAHRLRLESVIAVQGTLALRTSETVNPTLPTGEIEVLANHVQLLNEAVMPPFYPNDETEASEELRLRYRYLDLRNADLQKNFLMRSQISLVVRNFLHTQGFVEIETPNLVKSTPEGARDYLVPSRVHAGKFYALPQSPQYLKQLLMIGGFDRYFQIARCFRDEDLRADRQPEFTQIDLEMSFVTPEDVFELIEGLMQEVLQSVHGIALPCPLSRLSYADAMARYGVDKPDCRFEMELHDVSDLVAQGEFRVFTQALDQQGQVKAIAAPGGADFSRKELEDLIDVVRPFGGQGIAWMKVREEGLESPITRFFPPETLAELPQRCAAKPGDVLLFCADQPEVVAASLGNLRLHLAQKLDLIPEDTYNLLWVTDFPLFEYDARENRLQAMHHPFTAPNPEDVDLFDSEPQRIRAQAYDLVLNGTELGGGSIRIHQRHMQQRMFEALGMSPELYDEQFGFFLEALDYGAPPHGGIALGFDRLVMLLTQSRSLRDVIAFPKTQRASDLLTGAPSSVDAQQMRELALRLA</sequence>
<dbReference type="InterPro" id="IPR047090">
    <property type="entry name" value="AspRS_core"/>
</dbReference>
<evidence type="ECO:0000256" key="2">
    <source>
        <dbReference type="ARBA" id="ARBA00022598"/>
    </source>
</evidence>
<dbReference type="Pfam" id="PF02938">
    <property type="entry name" value="GAD"/>
    <property type="match status" value="1"/>
</dbReference>
<name>W4LF68_ENTF1</name>
<dbReference type="Proteomes" id="UP000019141">
    <property type="component" value="Unassembled WGS sequence"/>
</dbReference>
<feature type="binding site" evidence="7">
    <location>
        <position position="237"/>
    </location>
    <ligand>
        <name>ATP</name>
        <dbReference type="ChEBI" id="CHEBI:30616"/>
    </ligand>
</feature>
<evidence type="ECO:0000256" key="1">
    <source>
        <dbReference type="ARBA" id="ARBA00006303"/>
    </source>
</evidence>
<dbReference type="InterPro" id="IPR047089">
    <property type="entry name" value="Asp-tRNA-ligase_1_N"/>
</dbReference>
<dbReference type="Pfam" id="PF01336">
    <property type="entry name" value="tRNA_anti-codon"/>
    <property type="match status" value="1"/>
</dbReference>
<dbReference type="InterPro" id="IPR004365">
    <property type="entry name" value="NA-bd_OB_tRNA"/>
</dbReference>
<keyword evidence="10" id="KW-1185">Reference proteome</keyword>
<evidence type="ECO:0000256" key="5">
    <source>
        <dbReference type="ARBA" id="ARBA00022917"/>
    </source>
</evidence>
<dbReference type="EMBL" id="AZHW01000803">
    <property type="protein sequence ID" value="ETW96325.1"/>
    <property type="molecule type" value="Genomic_DNA"/>
</dbReference>
<feature type="binding site" evidence="7">
    <location>
        <position position="228"/>
    </location>
    <ligand>
        <name>L-aspartate</name>
        <dbReference type="ChEBI" id="CHEBI:29991"/>
    </ligand>
</feature>
<evidence type="ECO:0000313" key="9">
    <source>
        <dbReference type="EMBL" id="ETW96325.1"/>
    </source>
</evidence>
<evidence type="ECO:0000256" key="7">
    <source>
        <dbReference type="HAMAP-Rule" id="MF_00044"/>
    </source>
</evidence>
<comment type="caution">
    <text evidence="7">Lacks conserved residue(s) required for the propagation of feature annotation.</text>
</comment>
<evidence type="ECO:0000256" key="4">
    <source>
        <dbReference type="ARBA" id="ARBA00022840"/>
    </source>
</evidence>
<feature type="domain" description="Aminoacyl-transfer RNA synthetases class-II family profile" evidence="8">
    <location>
        <begin position="149"/>
        <end position="562"/>
    </location>
</feature>
<dbReference type="Pfam" id="PF00152">
    <property type="entry name" value="tRNA-synt_2"/>
    <property type="match status" value="1"/>
</dbReference>
<dbReference type="GO" id="GO:0004815">
    <property type="term" value="F:aspartate-tRNA ligase activity"/>
    <property type="evidence" value="ECO:0007669"/>
    <property type="project" value="UniProtKB-UniRule"/>
</dbReference>
<comment type="catalytic activity">
    <reaction evidence="7">
        <text>tRNA(Asx) + L-aspartate + ATP = L-aspartyl-tRNA(Asx) + AMP + diphosphate</text>
        <dbReference type="Rhea" id="RHEA:18349"/>
        <dbReference type="Rhea" id="RHEA-COMP:9710"/>
        <dbReference type="Rhea" id="RHEA-COMP:9711"/>
        <dbReference type="ChEBI" id="CHEBI:29991"/>
        <dbReference type="ChEBI" id="CHEBI:30616"/>
        <dbReference type="ChEBI" id="CHEBI:33019"/>
        <dbReference type="ChEBI" id="CHEBI:78442"/>
        <dbReference type="ChEBI" id="CHEBI:78516"/>
        <dbReference type="ChEBI" id="CHEBI:456215"/>
        <dbReference type="EC" id="6.1.1.23"/>
    </reaction>
</comment>
<feature type="binding site" evidence="7">
    <location>
        <begin position="541"/>
        <end position="544"/>
    </location>
    <ligand>
        <name>ATP</name>
        <dbReference type="ChEBI" id="CHEBI:30616"/>
    </ligand>
</feature>
<comment type="caution">
    <text evidence="9">The sequence shown here is derived from an EMBL/GenBank/DDBJ whole genome shotgun (WGS) entry which is preliminary data.</text>
</comment>
<evidence type="ECO:0000256" key="6">
    <source>
        <dbReference type="ARBA" id="ARBA00023146"/>
    </source>
</evidence>
<protein>
    <recommendedName>
        <fullName evidence="7">Aspartate--tRNA(Asp/Asn) ligase</fullName>
        <ecNumber evidence="7">6.1.1.23</ecNumber>
    </recommendedName>
    <alternativeName>
        <fullName evidence="7">Aspartyl-tRNA synthetase</fullName>
        <shortName evidence="7">AspRS</shortName>
    </alternativeName>
    <alternativeName>
        <fullName evidence="7">Non-discriminating aspartyl-tRNA synthetase</fullName>
        <shortName evidence="7">ND-AspRS</shortName>
    </alternativeName>
</protein>
<keyword evidence="7" id="KW-0963">Cytoplasm</keyword>
<feature type="binding site" evidence="7">
    <location>
        <position position="182"/>
    </location>
    <ligand>
        <name>L-aspartate</name>
        <dbReference type="ChEBI" id="CHEBI:29991"/>
    </ligand>
</feature>
<dbReference type="SUPFAM" id="SSF55261">
    <property type="entry name" value="GAD domain-like"/>
    <property type="match status" value="1"/>
</dbReference>
<dbReference type="GO" id="GO:0006422">
    <property type="term" value="P:aspartyl-tRNA aminoacylation"/>
    <property type="evidence" value="ECO:0007669"/>
    <property type="project" value="UniProtKB-UniRule"/>
</dbReference>
<keyword evidence="5 7" id="KW-0648">Protein biosynthesis</keyword>
<dbReference type="PRINTS" id="PR01042">
    <property type="entry name" value="TRNASYNTHASP"/>
</dbReference>
<feature type="region of interest" description="Aspartate" evidence="7">
    <location>
        <begin position="206"/>
        <end position="209"/>
    </location>
</feature>
<dbReference type="InterPro" id="IPR004115">
    <property type="entry name" value="GAD-like_sf"/>
</dbReference>
<dbReference type="InterPro" id="IPR004524">
    <property type="entry name" value="Asp-tRNA-ligase_1"/>
</dbReference>
<dbReference type="CDD" id="cd00777">
    <property type="entry name" value="AspRS_core"/>
    <property type="match status" value="1"/>
</dbReference>
<dbReference type="InterPro" id="IPR006195">
    <property type="entry name" value="aa-tRNA-synth_II"/>
</dbReference>
<feature type="binding site" evidence="7">
    <location>
        <begin position="228"/>
        <end position="230"/>
    </location>
    <ligand>
        <name>ATP</name>
        <dbReference type="ChEBI" id="CHEBI:30616"/>
    </ligand>
</feature>
<dbReference type="CDD" id="cd04317">
    <property type="entry name" value="EcAspRS_like_N"/>
    <property type="match status" value="1"/>
</dbReference>
<reference evidence="9 10" key="1">
    <citation type="journal article" date="2014" name="Nature">
        <title>An environmental bacterial taxon with a large and distinct metabolic repertoire.</title>
        <authorList>
            <person name="Wilson M.C."/>
            <person name="Mori T."/>
            <person name="Ruckert C."/>
            <person name="Uria A.R."/>
            <person name="Helf M.J."/>
            <person name="Takada K."/>
            <person name="Gernert C."/>
            <person name="Steffens U.A."/>
            <person name="Heycke N."/>
            <person name="Schmitt S."/>
            <person name="Rinke C."/>
            <person name="Helfrich E.J."/>
            <person name="Brachmann A.O."/>
            <person name="Gurgui C."/>
            <person name="Wakimoto T."/>
            <person name="Kracht M."/>
            <person name="Crusemann M."/>
            <person name="Hentschel U."/>
            <person name="Abe I."/>
            <person name="Matsunaga S."/>
            <person name="Kalinowski J."/>
            <person name="Takeyama H."/>
            <person name="Piel J."/>
        </authorList>
    </citation>
    <scope>NUCLEOTIDE SEQUENCE [LARGE SCALE GENOMIC DNA]</scope>
    <source>
        <strain evidence="10">TSY1</strain>
    </source>
</reference>
<keyword evidence="3 7" id="KW-0547">Nucleotide-binding</keyword>
<dbReference type="GO" id="GO:0050560">
    <property type="term" value="F:aspartate-tRNA(Asn) ligase activity"/>
    <property type="evidence" value="ECO:0007669"/>
    <property type="project" value="UniProtKB-EC"/>
</dbReference>
<feature type="site" description="Important for tRNA non-discrimination" evidence="7">
    <location>
        <position position="38"/>
    </location>
</feature>
<dbReference type="InterPro" id="IPR045864">
    <property type="entry name" value="aa-tRNA-synth_II/BPL/LPL"/>
</dbReference>
<evidence type="ECO:0000313" key="10">
    <source>
        <dbReference type="Proteomes" id="UP000019141"/>
    </source>
</evidence>
<organism evidence="9 10">
    <name type="scientific">Entotheonella factor</name>
    <dbReference type="NCBI Taxonomy" id="1429438"/>
    <lineage>
        <taxon>Bacteria</taxon>
        <taxon>Pseudomonadati</taxon>
        <taxon>Nitrospinota/Tectimicrobiota group</taxon>
        <taxon>Candidatus Tectimicrobiota</taxon>
        <taxon>Candidatus Entotheonellia</taxon>
        <taxon>Candidatus Entotheonellales</taxon>
        <taxon>Candidatus Entotheonellaceae</taxon>
        <taxon>Candidatus Entotheonella</taxon>
    </lineage>
</organism>
<dbReference type="PATRIC" id="fig|1429438.4.peg.5166"/>
<keyword evidence="6 7" id="KW-0030">Aminoacyl-tRNA synthetase</keyword>
<dbReference type="NCBIfam" id="NF001750">
    <property type="entry name" value="PRK00476.1"/>
    <property type="match status" value="1"/>
</dbReference>
<keyword evidence="4 7" id="KW-0067">ATP-binding</keyword>
<evidence type="ECO:0000259" key="8">
    <source>
        <dbReference type="PROSITE" id="PS50862"/>
    </source>
</evidence>
<dbReference type="EC" id="6.1.1.23" evidence="7"/>
<dbReference type="HAMAP" id="MF_00044">
    <property type="entry name" value="Asp_tRNA_synth_type1"/>
    <property type="match status" value="1"/>
</dbReference>
<comment type="subunit">
    <text evidence="7">Homodimer.</text>
</comment>
<feature type="binding site" evidence="7">
    <location>
        <position position="455"/>
    </location>
    <ligand>
        <name>L-aspartate</name>
        <dbReference type="ChEBI" id="CHEBI:29991"/>
    </ligand>
</feature>
<feature type="binding site" evidence="7">
    <location>
        <position position="496"/>
    </location>
    <ligand>
        <name>L-aspartate</name>
        <dbReference type="ChEBI" id="CHEBI:29991"/>
    </ligand>
</feature>
<dbReference type="GO" id="GO:0003676">
    <property type="term" value="F:nucleic acid binding"/>
    <property type="evidence" value="ECO:0007669"/>
    <property type="project" value="InterPro"/>
</dbReference>
<dbReference type="SUPFAM" id="SSF55681">
    <property type="entry name" value="Class II aaRS and biotin synthetases"/>
    <property type="match status" value="1"/>
</dbReference>
<dbReference type="Gene3D" id="3.30.1360.30">
    <property type="entry name" value="GAD-like domain"/>
    <property type="match status" value="1"/>
</dbReference>
<proteinExistence type="inferred from homology"/>
<feature type="binding site" evidence="7">
    <location>
        <position position="489"/>
    </location>
    <ligand>
        <name>ATP</name>
        <dbReference type="ChEBI" id="CHEBI:30616"/>
    </ligand>
</feature>
<dbReference type="Gene3D" id="3.30.930.10">
    <property type="entry name" value="Bira Bifunctional Protein, Domain 2"/>
    <property type="match status" value="1"/>
</dbReference>
<dbReference type="PANTHER" id="PTHR22594">
    <property type="entry name" value="ASPARTYL/LYSYL-TRNA SYNTHETASE"/>
    <property type="match status" value="1"/>
</dbReference>
<keyword evidence="2 7" id="KW-0436">Ligase</keyword>
<gene>
    <name evidence="7 9" type="primary">aspS</name>
    <name evidence="9" type="ORF">ETSY1_27070</name>
</gene>
<dbReference type="PANTHER" id="PTHR22594:SF5">
    <property type="entry name" value="ASPARTATE--TRNA LIGASE, MITOCHONDRIAL"/>
    <property type="match status" value="1"/>
</dbReference>
<evidence type="ECO:0000256" key="3">
    <source>
        <dbReference type="ARBA" id="ARBA00022741"/>
    </source>
</evidence>
<comment type="subcellular location">
    <subcellularLocation>
        <location evidence="7">Cytoplasm</location>
    </subcellularLocation>
</comment>
<dbReference type="SUPFAM" id="SSF50249">
    <property type="entry name" value="Nucleic acid-binding proteins"/>
    <property type="match status" value="1"/>
</dbReference>
<dbReference type="PROSITE" id="PS50862">
    <property type="entry name" value="AA_TRNA_LIGASE_II"/>
    <property type="match status" value="1"/>
</dbReference>
<dbReference type="Gene3D" id="2.40.50.140">
    <property type="entry name" value="Nucleic acid-binding proteins"/>
    <property type="match status" value="1"/>
</dbReference>
<dbReference type="InterPro" id="IPR002312">
    <property type="entry name" value="Asp/Asn-tRNA-synth_IIb"/>
</dbReference>
<comment type="function">
    <text evidence="7">Aspartyl-tRNA synthetase with relaxed tRNA specificity since it is able to aspartylate not only its cognate tRNA(Asp) but also tRNA(Asn). Reaction proceeds in two steps: L-aspartate is first activated by ATP to form Asp-AMP and then transferred to the acceptor end of tRNA(Asp/Asn).</text>
</comment>
<dbReference type="GO" id="GO:0005737">
    <property type="term" value="C:cytoplasm"/>
    <property type="evidence" value="ECO:0007669"/>
    <property type="project" value="UniProtKB-SubCell"/>
</dbReference>
<dbReference type="AlphaFoldDB" id="W4LF68"/>
<dbReference type="NCBIfam" id="TIGR00459">
    <property type="entry name" value="aspS_bact"/>
    <property type="match status" value="1"/>
</dbReference>
<dbReference type="GO" id="GO:0005524">
    <property type="term" value="F:ATP binding"/>
    <property type="evidence" value="ECO:0007669"/>
    <property type="project" value="UniProtKB-UniRule"/>
</dbReference>
<comment type="similarity">
    <text evidence="1 7">Belongs to the class-II aminoacyl-tRNA synthetase family. Type 1 subfamily.</text>
</comment>